<keyword evidence="1" id="KW-0732">Signal</keyword>
<reference evidence="2" key="1">
    <citation type="submission" date="2023-03" db="EMBL/GenBank/DDBJ databases">
        <title>Massive genome expansion in bonnet fungi (Mycena s.s.) driven by repeated elements and novel gene families across ecological guilds.</title>
        <authorList>
            <consortium name="Lawrence Berkeley National Laboratory"/>
            <person name="Harder C.B."/>
            <person name="Miyauchi S."/>
            <person name="Viragh M."/>
            <person name="Kuo A."/>
            <person name="Thoen E."/>
            <person name="Andreopoulos B."/>
            <person name="Lu D."/>
            <person name="Skrede I."/>
            <person name="Drula E."/>
            <person name="Henrissat B."/>
            <person name="Morin E."/>
            <person name="Kohler A."/>
            <person name="Barry K."/>
            <person name="LaButti K."/>
            <person name="Morin E."/>
            <person name="Salamov A."/>
            <person name="Lipzen A."/>
            <person name="Mereny Z."/>
            <person name="Hegedus B."/>
            <person name="Baldrian P."/>
            <person name="Stursova M."/>
            <person name="Weitz H."/>
            <person name="Taylor A."/>
            <person name="Grigoriev I.V."/>
            <person name="Nagy L.G."/>
            <person name="Martin F."/>
            <person name="Kauserud H."/>
        </authorList>
    </citation>
    <scope>NUCLEOTIDE SEQUENCE</scope>
    <source>
        <strain evidence="2">CBHHK182m</strain>
    </source>
</reference>
<comment type="caution">
    <text evidence="2">The sequence shown here is derived from an EMBL/GenBank/DDBJ whole genome shotgun (WGS) entry which is preliminary data.</text>
</comment>
<feature type="signal peptide" evidence="1">
    <location>
        <begin position="1"/>
        <end position="25"/>
    </location>
</feature>
<evidence type="ECO:0000313" key="2">
    <source>
        <dbReference type="EMBL" id="KAJ7691659.1"/>
    </source>
</evidence>
<dbReference type="AlphaFoldDB" id="A0AAD7GF71"/>
<name>A0AAD7GF71_9AGAR</name>
<gene>
    <name evidence="2" type="ORF">B0H16DRAFT_945447</name>
</gene>
<evidence type="ECO:0008006" key="4">
    <source>
        <dbReference type="Google" id="ProtNLM"/>
    </source>
</evidence>
<evidence type="ECO:0000256" key="1">
    <source>
        <dbReference type="SAM" id="SignalP"/>
    </source>
</evidence>
<protein>
    <recommendedName>
        <fullName evidence="4">Secreted protein</fullName>
    </recommendedName>
</protein>
<accession>A0AAD7GF71</accession>
<feature type="chain" id="PRO_5042223391" description="Secreted protein" evidence="1">
    <location>
        <begin position="26"/>
        <end position="88"/>
    </location>
</feature>
<proteinExistence type="predicted"/>
<organism evidence="2 3">
    <name type="scientific">Mycena metata</name>
    <dbReference type="NCBI Taxonomy" id="1033252"/>
    <lineage>
        <taxon>Eukaryota</taxon>
        <taxon>Fungi</taxon>
        <taxon>Dikarya</taxon>
        <taxon>Basidiomycota</taxon>
        <taxon>Agaricomycotina</taxon>
        <taxon>Agaricomycetes</taxon>
        <taxon>Agaricomycetidae</taxon>
        <taxon>Agaricales</taxon>
        <taxon>Marasmiineae</taxon>
        <taxon>Mycenaceae</taxon>
        <taxon>Mycena</taxon>
    </lineage>
</organism>
<dbReference type="Proteomes" id="UP001215598">
    <property type="component" value="Unassembled WGS sequence"/>
</dbReference>
<dbReference type="EMBL" id="JARKIB010000799">
    <property type="protein sequence ID" value="KAJ7691659.1"/>
    <property type="molecule type" value="Genomic_DNA"/>
</dbReference>
<sequence>MLLLNFCLPLFTVVVAPHPTRRSSALRFGVGLHKLVTADASRRCTTKGPRTGKQKSSTVDLRNPYKLLKTAVLCLLTYCSRCFHVNVK</sequence>
<keyword evidence="3" id="KW-1185">Reference proteome</keyword>
<evidence type="ECO:0000313" key="3">
    <source>
        <dbReference type="Proteomes" id="UP001215598"/>
    </source>
</evidence>